<name>A0ABU2FE17_9EURY</name>
<dbReference type="PANTHER" id="PTHR38459:SF1">
    <property type="entry name" value="PROPHAGE BACTOPRENOL-LINKED GLUCOSE TRANSLOCASE HOMOLOG"/>
    <property type="match status" value="1"/>
</dbReference>
<dbReference type="Pfam" id="PF04138">
    <property type="entry name" value="GtrA_DPMS_TM"/>
    <property type="match status" value="1"/>
</dbReference>
<dbReference type="EMBL" id="JAMQON010000004">
    <property type="protein sequence ID" value="MDS0260467.1"/>
    <property type="molecule type" value="Genomic_DNA"/>
</dbReference>
<evidence type="ECO:0000256" key="4">
    <source>
        <dbReference type="ARBA" id="ARBA00022989"/>
    </source>
</evidence>
<organism evidence="8 9">
    <name type="scientific">Haloarcula saliterrae</name>
    <dbReference type="NCBI Taxonomy" id="2950534"/>
    <lineage>
        <taxon>Archaea</taxon>
        <taxon>Methanobacteriati</taxon>
        <taxon>Methanobacteriota</taxon>
        <taxon>Stenosarchaea group</taxon>
        <taxon>Halobacteria</taxon>
        <taxon>Halobacteriales</taxon>
        <taxon>Haloarculaceae</taxon>
        <taxon>Haloarcula</taxon>
    </lineage>
</organism>
<keyword evidence="3 6" id="KW-0812">Transmembrane</keyword>
<evidence type="ECO:0000256" key="5">
    <source>
        <dbReference type="ARBA" id="ARBA00023136"/>
    </source>
</evidence>
<feature type="transmembrane region" description="Helical" evidence="6">
    <location>
        <begin position="41"/>
        <end position="61"/>
    </location>
</feature>
<comment type="caution">
    <text evidence="8">The sequence shown here is derived from an EMBL/GenBank/DDBJ whole genome shotgun (WGS) entry which is preliminary data.</text>
</comment>
<dbReference type="InterPro" id="IPR051401">
    <property type="entry name" value="GtrA_CellWall_Glycosyl"/>
</dbReference>
<dbReference type="Proteomes" id="UP001259659">
    <property type="component" value="Unassembled WGS sequence"/>
</dbReference>
<evidence type="ECO:0000313" key="8">
    <source>
        <dbReference type="EMBL" id="MDS0260467.1"/>
    </source>
</evidence>
<sequence length="150" mass="16363">MSFAVATSPRRERLVRFFLVGLTAASVQLALLWLFVDLGGVNYLVGAFVAIEITILFQYVLNNAWTFHRSRHTSMRGYLVGLGKTNIVRGTAIPLQLGILYVLVTLGTAESLLDNVAVIDSSAEVLVGNAVAIGVTGLYRYALDSAWTWN</sequence>
<reference evidence="8 9" key="1">
    <citation type="submission" date="2022-06" db="EMBL/GenBank/DDBJ databases">
        <title>Haloarcula sp. a new haloarchaeum isolate from saline soil.</title>
        <authorList>
            <person name="Strakova D."/>
            <person name="Galisteo C."/>
            <person name="Sanchez-Porro C."/>
            <person name="Ventosa A."/>
        </authorList>
    </citation>
    <scope>NUCLEOTIDE SEQUENCE [LARGE SCALE GENOMIC DNA]</scope>
    <source>
        <strain evidence="8 9">S1CR25-12</strain>
    </source>
</reference>
<accession>A0ABU2FE17</accession>
<protein>
    <submittedName>
        <fullName evidence="8">GtrA family protein</fullName>
    </submittedName>
</protein>
<comment type="subcellular location">
    <subcellularLocation>
        <location evidence="1">Membrane</location>
        <topology evidence="1">Multi-pass membrane protein</topology>
    </subcellularLocation>
</comment>
<evidence type="ECO:0000259" key="7">
    <source>
        <dbReference type="Pfam" id="PF04138"/>
    </source>
</evidence>
<evidence type="ECO:0000256" key="6">
    <source>
        <dbReference type="SAM" id="Phobius"/>
    </source>
</evidence>
<feature type="domain" description="GtrA/DPMS transmembrane" evidence="7">
    <location>
        <begin position="16"/>
        <end position="149"/>
    </location>
</feature>
<evidence type="ECO:0000256" key="3">
    <source>
        <dbReference type="ARBA" id="ARBA00022692"/>
    </source>
</evidence>
<dbReference type="InterPro" id="IPR007267">
    <property type="entry name" value="GtrA_DPMS_TM"/>
</dbReference>
<feature type="transmembrane region" description="Helical" evidence="6">
    <location>
        <begin position="14"/>
        <end position="35"/>
    </location>
</feature>
<keyword evidence="5 6" id="KW-0472">Membrane</keyword>
<proteinExistence type="inferred from homology"/>
<comment type="similarity">
    <text evidence="2">Belongs to the GtrA family.</text>
</comment>
<evidence type="ECO:0000256" key="2">
    <source>
        <dbReference type="ARBA" id="ARBA00009399"/>
    </source>
</evidence>
<keyword evidence="9" id="KW-1185">Reference proteome</keyword>
<evidence type="ECO:0000256" key="1">
    <source>
        <dbReference type="ARBA" id="ARBA00004141"/>
    </source>
</evidence>
<dbReference type="PANTHER" id="PTHR38459">
    <property type="entry name" value="PROPHAGE BACTOPRENOL-LINKED GLUCOSE TRANSLOCASE HOMOLOG"/>
    <property type="match status" value="1"/>
</dbReference>
<dbReference type="RefSeq" id="WP_310920142.1">
    <property type="nucleotide sequence ID" value="NZ_JAMQON010000004.1"/>
</dbReference>
<evidence type="ECO:0000313" key="9">
    <source>
        <dbReference type="Proteomes" id="UP001259659"/>
    </source>
</evidence>
<keyword evidence="4 6" id="KW-1133">Transmembrane helix</keyword>
<gene>
    <name evidence="8" type="ORF">NDI56_13765</name>
</gene>